<sequence>MINRKNELAANGSSLDKPSVTLGERIEERRKVVGISQAELARRVGVRQSTINSLINGESRSSRSIFKIARALLTTPEYLYGELDDPDEGAPVAPAPAIWLQVHLPNEDALTEMFEALLTGIDQAKPLAEQARLLAQSLPTGLSVLRDARPPRPATARASTADPGPPATPHRGSAR</sequence>
<gene>
    <name evidence="3" type="ORF">GGQ80_001011</name>
</gene>
<dbReference type="InterPro" id="IPR010982">
    <property type="entry name" value="Lambda_DNA-bd_dom_sf"/>
</dbReference>
<organism evidence="3 4">
    <name type="scientific">Sphingomonas jinjuensis</name>
    <dbReference type="NCBI Taxonomy" id="535907"/>
    <lineage>
        <taxon>Bacteria</taxon>
        <taxon>Pseudomonadati</taxon>
        <taxon>Pseudomonadota</taxon>
        <taxon>Alphaproteobacteria</taxon>
        <taxon>Sphingomonadales</taxon>
        <taxon>Sphingomonadaceae</taxon>
        <taxon>Sphingomonas</taxon>
    </lineage>
</organism>
<dbReference type="PROSITE" id="PS50943">
    <property type="entry name" value="HTH_CROC1"/>
    <property type="match status" value="1"/>
</dbReference>
<evidence type="ECO:0000259" key="2">
    <source>
        <dbReference type="PROSITE" id="PS50943"/>
    </source>
</evidence>
<dbReference type="Pfam" id="PF01381">
    <property type="entry name" value="HTH_3"/>
    <property type="match status" value="1"/>
</dbReference>
<dbReference type="Gene3D" id="1.10.260.40">
    <property type="entry name" value="lambda repressor-like DNA-binding domains"/>
    <property type="match status" value="1"/>
</dbReference>
<evidence type="ECO:0000256" key="1">
    <source>
        <dbReference type="SAM" id="MobiDB-lite"/>
    </source>
</evidence>
<dbReference type="RefSeq" id="WP_183982787.1">
    <property type="nucleotide sequence ID" value="NZ_JACIEV010000002.1"/>
</dbReference>
<reference evidence="3 4" key="1">
    <citation type="submission" date="2020-08" db="EMBL/GenBank/DDBJ databases">
        <title>Genomic Encyclopedia of Type Strains, Phase IV (KMG-IV): sequencing the most valuable type-strain genomes for metagenomic binning, comparative biology and taxonomic classification.</title>
        <authorList>
            <person name="Goeker M."/>
        </authorList>
    </citation>
    <scope>NUCLEOTIDE SEQUENCE [LARGE SCALE GENOMIC DNA]</scope>
    <source>
        <strain evidence="3 4">YC6723</strain>
    </source>
</reference>
<evidence type="ECO:0000313" key="3">
    <source>
        <dbReference type="EMBL" id="MBB4153123.1"/>
    </source>
</evidence>
<dbReference type="Proteomes" id="UP000529795">
    <property type="component" value="Unassembled WGS sequence"/>
</dbReference>
<proteinExistence type="predicted"/>
<dbReference type="AlphaFoldDB" id="A0A840F1B8"/>
<dbReference type="InterPro" id="IPR001387">
    <property type="entry name" value="Cro/C1-type_HTH"/>
</dbReference>
<dbReference type="SMART" id="SM00530">
    <property type="entry name" value="HTH_XRE"/>
    <property type="match status" value="1"/>
</dbReference>
<dbReference type="SUPFAM" id="SSF47413">
    <property type="entry name" value="lambda repressor-like DNA-binding domains"/>
    <property type="match status" value="1"/>
</dbReference>
<feature type="domain" description="HTH cro/C1-type" evidence="2">
    <location>
        <begin position="26"/>
        <end position="79"/>
    </location>
</feature>
<accession>A0A840F1B8</accession>
<dbReference type="GO" id="GO:0003677">
    <property type="term" value="F:DNA binding"/>
    <property type="evidence" value="ECO:0007669"/>
    <property type="project" value="InterPro"/>
</dbReference>
<dbReference type="CDD" id="cd00093">
    <property type="entry name" value="HTH_XRE"/>
    <property type="match status" value="1"/>
</dbReference>
<comment type="caution">
    <text evidence="3">The sequence shown here is derived from an EMBL/GenBank/DDBJ whole genome shotgun (WGS) entry which is preliminary data.</text>
</comment>
<name>A0A840F1B8_9SPHN</name>
<feature type="region of interest" description="Disordered" evidence="1">
    <location>
        <begin position="140"/>
        <end position="175"/>
    </location>
</feature>
<protein>
    <submittedName>
        <fullName evidence="3">Transcriptional regulator with XRE-family HTH domain</fullName>
    </submittedName>
</protein>
<evidence type="ECO:0000313" key="4">
    <source>
        <dbReference type="Proteomes" id="UP000529795"/>
    </source>
</evidence>
<keyword evidence="4" id="KW-1185">Reference proteome</keyword>
<dbReference type="EMBL" id="JACIEV010000002">
    <property type="protein sequence ID" value="MBB4153123.1"/>
    <property type="molecule type" value="Genomic_DNA"/>
</dbReference>